<dbReference type="EMBL" id="CP033433">
    <property type="protein sequence ID" value="AYQ75514.1"/>
    <property type="molecule type" value="Genomic_DNA"/>
</dbReference>
<keyword evidence="4" id="KW-0408">Iron</keyword>
<keyword evidence="3" id="KW-0560">Oxidoreductase</keyword>
<dbReference type="InterPro" id="IPR039650">
    <property type="entry name" value="HdrA-like"/>
</dbReference>
<dbReference type="InterPro" id="IPR036188">
    <property type="entry name" value="FAD/NAD-bd_sf"/>
</dbReference>
<dbReference type="AlphaFoldDB" id="A0A3G3K4S6"/>
<evidence type="ECO:0000313" key="7">
    <source>
        <dbReference type="Proteomes" id="UP000269097"/>
    </source>
</evidence>
<evidence type="ECO:0000256" key="4">
    <source>
        <dbReference type="ARBA" id="ARBA00023004"/>
    </source>
</evidence>
<dbReference type="GO" id="GO:0051539">
    <property type="term" value="F:4 iron, 4 sulfur cluster binding"/>
    <property type="evidence" value="ECO:0007669"/>
    <property type="project" value="UniProtKB-KW"/>
</dbReference>
<dbReference type="PANTHER" id="PTHR43498">
    <property type="entry name" value="FERREDOXIN:COB-COM HETERODISULFIDE REDUCTASE SUBUNIT A"/>
    <property type="match status" value="1"/>
</dbReference>
<keyword evidence="1" id="KW-0004">4Fe-4S</keyword>
<keyword evidence="7" id="KW-1185">Reference proteome</keyword>
<accession>A0A3G3K4S6</accession>
<proteinExistence type="predicted"/>
<organism evidence="6 7">
    <name type="scientific">Cohnella candidum</name>
    <dbReference type="NCBI Taxonomy" id="2674991"/>
    <lineage>
        <taxon>Bacteria</taxon>
        <taxon>Bacillati</taxon>
        <taxon>Bacillota</taxon>
        <taxon>Bacilli</taxon>
        <taxon>Bacillales</taxon>
        <taxon>Paenibacillaceae</taxon>
        <taxon>Cohnella</taxon>
    </lineage>
</organism>
<name>A0A3G3K4S6_9BACL</name>
<dbReference type="Pfam" id="PF12831">
    <property type="entry name" value="FAD_oxidored"/>
    <property type="match status" value="1"/>
</dbReference>
<dbReference type="KEGG" id="coh:EAV92_05865"/>
<evidence type="ECO:0000256" key="3">
    <source>
        <dbReference type="ARBA" id="ARBA00023002"/>
    </source>
</evidence>
<keyword evidence="2" id="KW-0479">Metal-binding</keyword>
<keyword evidence="5" id="KW-0411">Iron-sulfur</keyword>
<dbReference type="PANTHER" id="PTHR43498:SF1">
    <property type="entry name" value="COB--COM HETERODISULFIDE REDUCTASE IRON-SULFUR SUBUNIT A"/>
    <property type="match status" value="1"/>
</dbReference>
<dbReference type="Gene3D" id="3.50.50.60">
    <property type="entry name" value="FAD/NAD(P)-binding domain"/>
    <property type="match status" value="1"/>
</dbReference>
<evidence type="ECO:0000256" key="1">
    <source>
        <dbReference type="ARBA" id="ARBA00022485"/>
    </source>
</evidence>
<dbReference type="SUPFAM" id="SSF51905">
    <property type="entry name" value="FAD/NAD(P)-binding domain"/>
    <property type="match status" value="1"/>
</dbReference>
<protein>
    <submittedName>
        <fullName evidence="6">FAD-dependent oxidoreductase</fullName>
    </submittedName>
</protein>
<dbReference type="Proteomes" id="UP000269097">
    <property type="component" value="Chromosome"/>
</dbReference>
<reference evidence="6 7" key="1">
    <citation type="submission" date="2018-10" db="EMBL/GenBank/DDBJ databases">
        <title>Genome Sequence of Cohnella sp.</title>
        <authorList>
            <person name="Srinivasan S."/>
            <person name="Kim M.K."/>
        </authorList>
    </citation>
    <scope>NUCLEOTIDE SEQUENCE [LARGE SCALE GENOMIC DNA]</scope>
    <source>
        <strain evidence="6 7">18JY8-7</strain>
    </source>
</reference>
<evidence type="ECO:0000313" key="6">
    <source>
        <dbReference type="EMBL" id="AYQ75514.1"/>
    </source>
</evidence>
<evidence type="ECO:0000256" key="2">
    <source>
        <dbReference type="ARBA" id="ARBA00022723"/>
    </source>
</evidence>
<dbReference type="GO" id="GO:0016491">
    <property type="term" value="F:oxidoreductase activity"/>
    <property type="evidence" value="ECO:0007669"/>
    <property type="project" value="UniProtKB-KW"/>
</dbReference>
<dbReference type="GO" id="GO:0046872">
    <property type="term" value="F:metal ion binding"/>
    <property type="evidence" value="ECO:0007669"/>
    <property type="project" value="UniProtKB-KW"/>
</dbReference>
<sequence length="479" mass="53049">MSRNAEAASDPTHPDIAIIGSEIEGMYLARAAADEGLSVVVLDPRPKPGGQLLEGEMLFLDEPLGDNGQVLLQGRMKELFDAFKNGKIRKISEFRAYYDKLVKGIPMESGITLTGVDVRQDPDATGRFVDSVAYRTKNGEEKTVYPRYVVENTDYAALTSQLGLRRIPGMETVFGSPDGSPDYMAASLMLKFKNVDWAVFQKEVMKLSKAQREAKYGSETFVNTTFTWGFGKVGAGYDSGSDEWFLRGLNTVNQRDGEVLINALLVYGVNPSDEASVRRAVEEGKTQTQRIVSYLRKTLPGWSKAEVNGYPDYLYIRDFDRYETEYVLQGTDLMSGRMYWDNVSIGGYEIDLQGTQNSKWGSRKGNPDKYGMPLRSFEAKGYKNVIVAGKNVGASAVAYGSARIQAQTALAAESIGIILGQIKGKYELADMTPDRMKVLQDYIAKKYRITLTGVKANDKTKGLTAAQRELFNQGKLVIP</sequence>
<gene>
    <name evidence="6" type="ORF">EAV92_05865</name>
</gene>
<evidence type="ECO:0000256" key="5">
    <source>
        <dbReference type="ARBA" id="ARBA00023014"/>
    </source>
</evidence>